<reference evidence="3" key="1">
    <citation type="submission" date="2020-11" db="EMBL/GenBank/DDBJ databases">
        <authorList>
            <consortium name="DOE Joint Genome Institute"/>
            <person name="Ahrendt S."/>
            <person name="Riley R."/>
            <person name="Andreopoulos W."/>
            <person name="Labutti K."/>
            <person name="Pangilinan J."/>
            <person name="Ruiz-Duenas F.J."/>
            <person name="Barrasa J.M."/>
            <person name="Sanchez-Garcia M."/>
            <person name="Camarero S."/>
            <person name="Miyauchi S."/>
            <person name="Serrano A."/>
            <person name="Linde D."/>
            <person name="Babiker R."/>
            <person name="Drula E."/>
            <person name="Ayuso-Fernandez I."/>
            <person name="Pacheco R."/>
            <person name="Padilla G."/>
            <person name="Ferreira P."/>
            <person name="Barriuso J."/>
            <person name="Kellner H."/>
            <person name="Castanera R."/>
            <person name="Alfaro M."/>
            <person name="Ramirez L."/>
            <person name="Pisabarro A.G."/>
            <person name="Kuo A."/>
            <person name="Tritt A."/>
            <person name="Lipzen A."/>
            <person name="He G."/>
            <person name="Yan M."/>
            <person name="Ng V."/>
            <person name="Cullen D."/>
            <person name="Martin F."/>
            <person name="Rosso M.-N."/>
            <person name="Henrissat B."/>
            <person name="Hibbett D."/>
            <person name="Martinez A.T."/>
            <person name="Grigoriev I.V."/>
        </authorList>
    </citation>
    <scope>NUCLEOTIDE SEQUENCE</scope>
    <source>
        <strain evidence="3">CIRM-BRFM 674</strain>
    </source>
</reference>
<dbReference type="Pfam" id="PF12776">
    <property type="entry name" value="Myb_DNA-bind_3"/>
    <property type="match status" value="1"/>
</dbReference>
<dbReference type="PANTHER" id="PTHR46929">
    <property type="entry name" value="EXPRESSED PROTEIN"/>
    <property type="match status" value="1"/>
</dbReference>
<feature type="region of interest" description="Disordered" evidence="1">
    <location>
        <begin position="1"/>
        <end position="27"/>
    </location>
</feature>
<dbReference type="PANTHER" id="PTHR46929:SF3">
    <property type="entry name" value="MYB_SANT-LIKE DOMAIN-CONTAINING PROTEIN"/>
    <property type="match status" value="1"/>
</dbReference>
<gene>
    <name evidence="3" type="ORF">BDN70DRAFT_900528</name>
</gene>
<organism evidence="3 4">
    <name type="scientific">Pholiota conissans</name>
    <dbReference type="NCBI Taxonomy" id="109636"/>
    <lineage>
        <taxon>Eukaryota</taxon>
        <taxon>Fungi</taxon>
        <taxon>Dikarya</taxon>
        <taxon>Basidiomycota</taxon>
        <taxon>Agaricomycotina</taxon>
        <taxon>Agaricomycetes</taxon>
        <taxon>Agaricomycetidae</taxon>
        <taxon>Agaricales</taxon>
        <taxon>Agaricineae</taxon>
        <taxon>Strophariaceae</taxon>
        <taxon>Pholiota</taxon>
    </lineage>
</organism>
<name>A0A9P5YR78_9AGAR</name>
<sequence length="143" mass="15687">MAPSGNTSADKENNEHSSESATRTPRTAWNVNCDKMLLECLEREKADGRMTSNGSFHEDAWKAAEKALSGTQLHSGGARKTSDSCKTRYTALKKSYVQVKTLRNASGFGWNHEKQLVTASDEVWDGFLEVSSLSTGLVNDEQA</sequence>
<dbReference type="InterPro" id="IPR024752">
    <property type="entry name" value="Myb/SANT-like_dom"/>
</dbReference>
<evidence type="ECO:0000313" key="4">
    <source>
        <dbReference type="Proteomes" id="UP000807469"/>
    </source>
</evidence>
<dbReference type="EMBL" id="MU155533">
    <property type="protein sequence ID" value="KAF9472456.1"/>
    <property type="molecule type" value="Genomic_DNA"/>
</dbReference>
<keyword evidence="4" id="KW-1185">Reference proteome</keyword>
<dbReference type="OrthoDB" id="3366674at2759"/>
<accession>A0A9P5YR78</accession>
<protein>
    <recommendedName>
        <fullName evidence="2">Myb/SANT-like domain-containing protein</fullName>
    </recommendedName>
</protein>
<feature type="compositionally biased region" description="Basic and acidic residues" evidence="1">
    <location>
        <begin position="9"/>
        <end position="18"/>
    </location>
</feature>
<evidence type="ECO:0000259" key="2">
    <source>
        <dbReference type="Pfam" id="PF12776"/>
    </source>
</evidence>
<dbReference type="Proteomes" id="UP000807469">
    <property type="component" value="Unassembled WGS sequence"/>
</dbReference>
<evidence type="ECO:0000256" key="1">
    <source>
        <dbReference type="SAM" id="MobiDB-lite"/>
    </source>
</evidence>
<feature type="domain" description="Myb/SANT-like" evidence="2">
    <location>
        <begin position="29"/>
        <end position="125"/>
    </location>
</feature>
<evidence type="ECO:0000313" key="3">
    <source>
        <dbReference type="EMBL" id="KAF9472456.1"/>
    </source>
</evidence>
<comment type="caution">
    <text evidence="3">The sequence shown here is derived from an EMBL/GenBank/DDBJ whole genome shotgun (WGS) entry which is preliminary data.</text>
</comment>
<proteinExistence type="predicted"/>
<dbReference type="AlphaFoldDB" id="A0A9P5YR78"/>